<gene>
    <name evidence="2" type="ORF">HPB51_017138</name>
</gene>
<dbReference type="AlphaFoldDB" id="A0A9J6DVW7"/>
<dbReference type="Proteomes" id="UP000821866">
    <property type="component" value="Unassembled WGS sequence"/>
</dbReference>
<feature type="compositionally biased region" description="Basic and acidic residues" evidence="1">
    <location>
        <begin position="534"/>
        <end position="549"/>
    </location>
</feature>
<feature type="compositionally biased region" description="Polar residues" evidence="1">
    <location>
        <begin position="116"/>
        <end position="127"/>
    </location>
</feature>
<feature type="region of interest" description="Disordered" evidence="1">
    <location>
        <begin position="522"/>
        <end position="564"/>
    </location>
</feature>
<sequence>MHSPRRNTAPDARSPIVASPPSADSALVAARTPEEPTRRRYSHRRSESLPSNKVQAHRHLFFEKIATENIQAIVEKWLQANLVTPTQAPMPASQCASGAAPAIIATRTAEEPPQSPTQSEAPGQTQGPAGVPLPLSSDEDDESMNFFNSRKRLREESGDEDDHAPRKQTATTSPDEESHASQGSEMSGSEFRTVVNSEGASSTGDMTTSAPTGGPDPTSSDGAGTRQHPTTASTVDLPPATGGTTESPDNPPSDASAAMEVVEEVITRTATGGTTRKEAPYTAKDFLLTSSAGATHTNRRKKGKKKPTRKQPPVTASEGTAANLPQPFSKAPTAVDTRKHSSAAGSPPDTEGFQVVTTRSARRRARDLAAAAALPVDPAIVGTVLFRPSAPGGTFSGSPRLILAQALSARPGVAAIRGGANRDAPLRRPCAAGARVSLLGPFPSAASQTPPSAVPAMRSVRPCEGELQLARQLHQMRPDPPWRELQADPVCQLRGPSLCRHPRVPSVAGAAEDCHNHGILPNHPLEAHSGSSGARRDSGGADLCKRGEGPPRAAPPPLRPDPSRRLENLAASHSRDCSPPALLPLWPCQWPLLFLRPLLLQLPLSRPSLQLLPPEAGLLCPWLLRPRLLRQ</sequence>
<dbReference type="EMBL" id="JABSTU010000007">
    <property type="protein sequence ID" value="KAH8026212.1"/>
    <property type="molecule type" value="Genomic_DNA"/>
</dbReference>
<feature type="region of interest" description="Disordered" evidence="1">
    <location>
        <begin position="108"/>
        <end position="358"/>
    </location>
</feature>
<protein>
    <submittedName>
        <fullName evidence="2">Uncharacterized protein</fullName>
    </submittedName>
</protein>
<keyword evidence="3" id="KW-1185">Reference proteome</keyword>
<evidence type="ECO:0000256" key="1">
    <source>
        <dbReference type="SAM" id="MobiDB-lite"/>
    </source>
</evidence>
<reference evidence="2" key="2">
    <citation type="submission" date="2021-09" db="EMBL/GenBank/DDBJ databases">
        <authorList>
            <person name="Jia N."/>
            <person name="Wang J."/>
            <person name="Shi W."/>
            <person name="Du L."/>
            <person name="Sun Y."/>
            <person name="Zhan W."/>
            <person name="Jiang J."/>
            <person name="Wang Q."/>
            <person name="Zhang B."/>
            <person name="Ji P."/>
            <person name="Sakyi L.B."/>
            <person name="Cui X."/>
            <person name="Yuan T."/>
            <person name="Jiang B."/>
            <person name="Yang W."/>
            <person name="Lam T.T.-Y."/>
            <person name="Chang Q."/>
            <person name="Ding S."/>
            <person name="Wang X."/>
            <person name="Zhu J."/>
            <person name="Ruan X."/>
            <person name="Zhao L."/>
            <person name="Wei J."/>
            <person name="Que T."/>
            <person name="Du C."/>
            <person name="Cheng J."/>
            <person name="Dai P."/>
            <person name="Han X."/>
            <person name="Huang E."/>
            <person name="Gao Y."/>
            <person name="Liu J."/>
            <person name="Shao H."/>
            <person name="Ye R."/>
            <person name="Li L."/>
            <person name="Wei W."/>
            <person name="Wang X."/>
            <person name="Wang C."/>
            <person name="Huo Q."/>
            <person name="Li W."/>
            <person name="Guo W."/>
            <person name="Chen H."/>
            <person name="Chen S."/>
            <person name="Zhou L."/>
            <person name="Zhou L."/>
            <person name="Ni X."/>
            <person name="Tian J."/>
            <person name="Zhou Y."/>
            <person name="Sheng Y."/>
            <person name="Liu T."/>
            <person name="Pan Y."/>
            <person name="Xia L."/>
            <person name="Li J."/>
            <person name="Zhao F."/>
            <person name="Cao W."/>
        </authorList>
    </citation>
    <scope>NUCLEOTIDE SEQUENCE</scope>
    <source>
        <strain evidence="2">Rmic-2018</strain>
        <tissue evidence="2">Larvae</tissue>
    </source>
</reference>
<feature type="compositionally biased region" description="Basic residues" evidence="1">
    <location>
        <begin position="297"/>
        <end position="309"/>
    </location>
</feature>
<reference evidence="2" key="1">
    <citation type="journal article" date="2020" name="Cell">
        <title>Large-Scale Comparative Analyses of Tick Genomes Elucidate Their Genetic Diversity and Vector Capacities.</title>
        <authorList>
            <consortium name="Tick Genome and Microbiome Consortium (TIGMIC)"/>
            <person name="Jia N."/>
            <person name="Wang J."/>
            <person name="Shi W."/>
            <person name="Du L."/>
            <person name="Sun Y."/>
            <person name="Zhan W."/>
            <person name="Jiang J.F."/>
            <person name="Wang Q."/>
            <person name="Zhang B."/>
            <person name="Ji P."/>
            <person name="Bell-Sakyi L."/>
            <person name="Cui X.M."/>
            <person name="Yuan T.T."/>
            <person name="Jiang B.G."/>
            <person name="Yang W.F."/>
            <person name="Lam T.T."/>
            <person name="Chang Q.C."/>
            <person name="Ding S.J."/>
            <person name="Wang X.J."/>
            <person name="Zhu J.G."/>
            <person name="Ruan X.D."/>
            <person name="Zhao L."/>
            <person name="Wei J.T."/>
            <person name="Ye R.Z."/>
            <person name="Que T.C."/>
            <person name="Du C.H."/>
            <person name="Zhou Y.H."/>
            <person name="Cheng J.X."/>
            <person name="Dai P.F."/>
            <person name="Guo W.B."/>
            <person name="Han X.H."/>
            <person name="Huang E.J."/>
            <person name="Li L.F."/>
            <person name="Wei W."/>
            <person name="Gao Y.C."/>
            <person name="Liu J.Z."/>
            <person name="Shao H.Z."/>
            <person name="Wang X."/>
            <person name="Wang C.C."/>
            <person name="Yang T.C."/>
            <person name="Huo Q.B."/>
            <person name="Li W."/>
            <person name="Chen H.Y."/>
            <person name="Chen S.E."/>
            <person name="Zhou L.G."/>
            <person name="Ni X.B."/>
            <person name="Tian J.H."/>
            <person name="Sheng Y."/>
            <person name="Liu T."/>
            <person name="Pan Y.S."/>
            <person name="Xia L.Y."/>
            <person name="Li J."/>
            <person name="Zhao F."/>
            <person name="Cao W.C."/>
        </authorList>
    </citation>
    <scope>NUCLEOTIDE SEQUENCE</scope>
    <source>
        <strain evidence="2">Rmic-2018</strain>
    </source>
</reference>
<feature type="region of interest" description="Disordered" evidence="1">
    <location>
        <begin position="1"/>
        <end position="53"/>
    </location>
</feature>
<dbReference type="VEuPathDB" id="VectorBase:LOC119177938"/>
<evidence type="ECO:0000313" key="2">
    <source>
        <dbReference type="EMBL" id="KAH8026212.1"/>
    </source>
</evidence>
<evidence type="ECO:0000313" key="3">
    <source>
        <dbReference type="Proteomes" id="UP000821866"/>
    </source>
</evidence>
<comment type="caution">
    <text evidence="2">The sequence shown here is derived from an EMBL/GenBank/DDBJ whole genome shotgun (WGS) entry which is preliminary data.</text>
</comment>
<proteinExistence type="predicted"/>
<feature type="compositionally biased region" description="Polar residues" evidence="1">
    <location>
        <begin position="194"/>
        <end position="234"/>
    </location>
</feature>
<organism evidence="2 3">
    <name type="scientific">Rhipicephalus microplus</name>
    <name type="common">Cattle tick</name>
    <name type="synonym">Boophilus microplus</name>
    <dbReference type="NCBI Taxonomy" id="6941"/>
    <lineage>
        <taxon>Eukaryota</taxon>
        <taxon>Metazoa</taxon>
        <taxon>Ecdysozoa</taxon>
        <taxon>Arthropoda</taxon>
        <taxon>Chelicerata</taxon>
        <taxon>Arachnida</taxon>
        <taxon>Acari</taxon>
        <taxon>Parasitiformes</taxon>
        <taxon>Ixodida</taxon>
        <taxon>Ixodoidea</taxon>
        <taxon>Ixodidae</taxon>
        <taxon>Rhipicephalinae</taxon>
        <taxon>Rhipicephalus</taxon>
        <taxon>Boophilus</taxon>
    </lineage>
</organism>
<name>A0A9J6DVW7_RHIMP</name>
<accession>A0A9J6DVW7</accession>